<proteinExistence type="predicted"/>
<reference evidence="1" key="1">
    <citation type="submission" date="2018-06" db="EMBL/GenBank/DDBJ databases">
        <authorList>
            <person name="Zhirakovskaya E."/>
        </authorList>
    </citation>
    <scope>NUCLEOTIDE SEQUENCE</scope>
</reference>
<dbReference type="EMBL" id="UOFY01000042">
    <property type="protein sequence ID" value="VAX09727.1"/>
    <property type="molecule type" value="Genomic_DNA"/>
</dbReference>
<accession>A0A3B1BYN4</accession>
<sequence>MGKMYQANCECSYSLFDLLSGCGMTGVSFDLLYCEDCNHVFSRKTIVKSRKCSSCRSDNLKVIDTDFIILKCPICSQKKLEVGIAGKWD</sequence>
<name>A0A3B1BYN4_9ZZZZ</name>
<organism evidence="1">
    <name type="scientific">hydrothermal vent metagenome</name>
    <dbReference type="NCBI Taxonomy" id="652676"/>
    <lineage>
        <taxon>unclassified sequences</taxon>
        <taxon>metagenomes</taxon>
        <taxon>ecological metagenomes</taxon>
    </lineage>
</organism>
<gene>
    <name evidence="1" type="ORF">MNBD_GAMMA25-1241</name>
</gene>
<dbReference type="AlphaFoldDB" id="A0A3B1BYN4"/>
<protein>
    <submittedName>
        <fullName evidence="1">Uncharacterized protein</fullName>
    </submittedName>
</protein>
<evidence type="ECO:0000313" key="1">
    <source>
        <dbReference type="EMBL" id="VAX09727.1"/>
    </source>
</evidence>